<keyword evidence="7" id="KW-1185">Reference proteome</keyword>
<dbReference type="Gene3D" id="2.30.42.10">
    <property type="match status" value="1"/>
</dbReference>
<dbReference type="SMART" id="SM00228">
    <property type="entry name" value="PDZ"/>
    <property type="match status" value="1"/>
</dbReference>
<feature type="compositionally biased region" description="Basic and acidic residues" evidence="2">
    <location>
        <begin position="598"/>
        <end position="616"/>
    </location>
</feature>
<dbReference type="InterPro" id="IPR001478">
    <property type="entry name" value="PDZ"/>
</dbReference>
<dbReference type="CTD" id="10256"/>
<dbReference type="GeneID" id="110084143"/>
<dbReference type="SUPFAM" id="SSF50729">
    <property type="entry name" value="PH domain-like"/>
    <property type="match status" value="1"/>
</dbReference>
<feature type="domain" description="SAM" evidence="4">
    <location>
        <begin position="7"/>
        <end position="70"/>
    </location>
</feature>
<keyword evidence="8" id="KW-0418">Kinase</keyword>
<dbReference type="KEGG" id="pvt:110084143"/>
<feature type="compositionally biased region" description="Basic and acidic residues" evidence="2">
    <location>
        <begin position="439"/>
        <end position="449"/>
    </location>
</feature>
<feature type="compositionally biased region" description="Low complexity" evidence="2">
    <location>
        <begin position="303"/>
        <end position="314"/>
    </location>
</feature>
<feature type="region of interest" description="Disordered" evidence="2">
    <location>
        <begin position="573"/>
        <end position="660"/>
    </location>
</feature>
<evidence type="ECO:0000313" key="7">
    <source>
        <dbReference type="Proteomes" id="UP001652642"/>
    </source>
</evidence>
<feature type="compositionally biased region" description="Low complexity" evidence="2">
    <location>
        <begin position="325"/>
        <end position="336"/>
    </location>
</feature>
<dbReference type="InterPro" id="IPR051566">
    <property type="entry name" value="CNKSR"/>
</dbReference>
<feature type="domain" description="PDZ" evidence="5">
    <location>
        <begin position="208"/>
        <end position="278"/>
    </location>
</feature>
<dbReference type="GO" id="GO:0016301">
    <property type="term" value="F:kinase activity"/>
    <property type="evidence" value="ECO:0007669"/>
    <property type="project" value="UniProtKB-KW"/>
</dbReference>
<sequence length="784" mass="86996">MEPIAAWDPTAVAAWMRGLDLALQDYPFESWGLNGKELLRLSFRDLDDLGMRRVGHQELLLEAVEQLCVLNYELSTSNLRTLTEKLQGVVQTIQAFILSRRKVSTYNGDAVDRPPSDLLACIVELIGAAKGLFLWLNRYLFSHLHDYSASRDIIWLCGDLAELVQKDCTVSEREDRILLIGRYISGICAQILTYSPADLLNQSAVLETVELVPTGPEDSLGIEIQSSPSCLHFISGTAPQSLDELSSKVLPGDEIVQVNNQVVVGWTRMNLVKKLLESNPVTLVLKKVPLVFLESSSPPPSPAQQQTPASSSSALEPVSPKSDDSPTSSAASPTSSLMAELDGRLDSVVDLPADEEEQEGTGPWHSPGSTSDLQERLSGSGASADSELERQDVRPDPEGGMSPEAATPSKPTSLDPGLQVSASPGNGFVRAVRGPGASDESREGSVEYRRKQKGTATRLSRRRISCQELGQVDCDGWLLKKKDHVGFMAQKWKRFWFVLKGQTLYWYSHPNDEKAAGLINVSAYRLESTKEQKKKYVFQFTHETYKPFIFAAETLADLSMWVSRLITSMMKHNPVHKSAPPKQEDCYSETEAEDPEDDSPRQSLERPKRRELREEQLLTGATASNESPSKSPRDSPALGSKEDKSMPSPSPTGDPEGDDLESLMKCLQQGGVSLIGKQQVFTREYYRKSFVKRNKNPEINEKIHLVRTLQSTLKAKTAELQLLDILLDDSELTSEKFRQWKEQHQELYQEIQAWWAKKVSQENGARTDCVSGKNPGDLILAAAP</sequence>
<accession>A0A6J0ULC6</accession>
<dbReference type="InterPro" id="IPR011993">
    <property type="entry name" value="PH-like_dom_sf"/>
</dbReference>
<dbReference type="SUPFAM" id="SSF50156">
    <property type="entry name" value="PDZ domain-like"/>
    <property type="match status" value="1"/>
</dbReference>
<gene>
    <name evidence="8" type="primary">CNKSR1</name>
</gene>
<feature type="compositionally biased region" description="Basic and acidic residues" evidence="2">
    <location>
        <begin position="387"/>
        <end position="397"/>
    </location>
</feature>
<proteinExistence type="inferred from homology"/>
<dbReference type="PROSITE" id="PS50106">
    <property type="entry name" value="PDZ"/>
    <property type="match status" value="1"/>
</dbReference>
<dbReference type="InterPro" id="IPR017874">
    <property type="entry name" value="CRIC_domain"/>
</dbReference>
<dbReference type="InterPro" id="IPR013761">
    <property type="entry name" value="SAM/pointed_sf"/>
</dbReference>
<dbReference type="PANTHER" id="PTHR12844">
    <property type="entry name" value="CONNECTOR ENCHANCER OF KINASE SUPPRESSOR OF RAS"/>
    <property type="match status" value="1"/>
</dbReference>
<evidence type="ECO:0000259" key="3">
    <source>
        <dbReference type="PROSITE" id="PS50003"/>
    </source>
</evidence>
<dbReference type="SMART" id="SM00233">
    <property type="entry name" value="PH"/>
    <property type="match status" value="1"/>
</dbReference>
<comment type="similarity">
    <text evidence="1">Belongs to the CNKSR family.</text>
</comment>
<dbReference type="Pfam" id="PF00595">
    <property type="entry name" value="PDZ"/>
    <property type="match status" value="1"/>
</dbReference>
<dbReference type="Proteomes" id="UP001652642">
    <property type="component" value="Chromosome 9"/>
</dbReference>
<dbReference type="InterPro" id="IPR036034">
    <property type="entry name" value="PDZ_sf"/>
</dbReference>
<keyword evidence="8" id="KW-0808">Transferase</keyword>
<dbReference type="PANTHER" id="PTHR12844:SF10">
    <property type="entry name" value="CONNECTOR ENHANCER OF KINASE SUPPRESSOR OF RAS 1"/>
    <property type="match status" value="1"/>
</dbReference>
<feature type="domain" description="CRIC" evidence="6">
    <location>
        <begin position="78"/>
        <end position="171"/>
    </location>
</feature>
<feature type="region of interest" description="Disordered" evidence="2">
    <location>
        <begin position="354"/>
        <end position="454"/>
    </location>
</feature>
<evidence type="ECO:0000259" key="5">
    <source>
        <dbReference type="PROSITE" id="PS50106"/>
    </source>
</evidence>
<dbReference type="InterPro" id="IPR001849">
    <property type="entry name" value="PH_domain"/>
</dbReference>
<dbReference type="AlphaFoldDB" id="A0A6J0ULC6"/>
<dbReference type="SUPFAM" id="SSF47769">
    <property type="entry name" value="SAM/Pointed domain"/>
    <property type="match status" value="1"/>
</dbReference>
<dbReference type="InParanoid" id="A0A6J0ULC6"/>
<evidence type="ECO:0000256" key="1">
    <source>
        <dbReference type="ARBA" id="ARBA00009498"/>
    </source>
</evidence>
<dbReference type="Gene3D" id="2.30.29.30">
    <property type="entry name" value="Pleckstrin-homology domain (PH domain)/Phosphotyrosine-binding domain (PTB)"/>
    <property type="match status" value="1"/>
</dbReference>
<evidence type="ECO:0000259" key="4">
    <source>
        <dbReference type="PROSITE" id="PS50105"/>
    </source>
</evidence>
<feature type="compositionally biased region" description="Acidic residues" evidence="2">
    <location>
        <begin position="586"/>
        <end position="597"/>
    </location>
</feature>
<dbReference type="Pfam" id="PF00536">
    <property type="entry name" value="SAM_1"/>
    <property type="match status" value="1"/>
</dbReference>
<feature type="compositionally biased region" description="Polar residues" evidence="2">
    <location>
        <begin position="619"/>
        <end position="630"/>
    </location>
</feature>
<dbReference type="PROSITE" id="PS51290">
    <property type="entry name" value="CRIC"/>
    <property type="match status" value="1"/>
</dbReference>
<dbReference type="Pfam" id="PF10534">
    <property type="entry name" value="CRIC_ras_sig"/>
    <property type="match status" value="1"/>
</dbReference>
<dbReference type="SMART" id="SM00454">
    <property type="entry name" value="SAM"/>
    <property type="match status" value="1"/>
</dbReference>
<dbReference type="Gene3D" id="1.10.150.50">
    <property type="entry name" value="Transcription Factor, Ets-1"/>
    <property type="match status" value="1"/>
</dbReference>
<evidence type="ECO:0000256" key="2">
    <source>
        <dbReference type="SAM" id="MobiDB-lite"/>
    </source>
</evidence>
<dbReference type="RefSeq" id="XP_020658894.2">
    <property type="nucleotide sequence ID" value="XM_020803235.2"/>
</dbReference>
<evidence type="ECO:0000259" key="6">
    <source>
        <dbReference type="PROSITE" id="PS51290"/>
    </source>
</evidence>
<dbReference type="OrthoDB" id="2157866at2759"/>
<evidence type="ECO:0000313" key="8">
    <source>
        <dbReference type="RefSeq" id="XP_020658894.2"/>
    </source>
</evidence>
<feature type="domain" description="PH" evidence="3">
    <location>
        <begin position="471"/>
        <end position="570"/>
    </location>
</feature>
<feature type="region of interest" description="Disordered" evidence="2">
    <location>
        <begin position="295"/>
        <end position="336"/>
    </location>
</feature>
<dbReference type="Pfam" id="PF00169">
    <property type="entry name" value="PH"/>
    <property type="match status" value="1"/>
</dbReference>
<name>A0A6J0ULC6_9SAUR</name>
<reference evidence="8" key="1">
    <citation type="submission" date="2025-08" db="UniProtKB">
        <authorList>
            <consortium name="RefSeq"/>
        </authorList>
    </citation>
    <scope>IDENTIFICATION</scope>
</reference>
<dbReference type="PROSITE" id="PS50003">
    <property type="entry name" value="PH_DOMAIN"/>
    <property type="match status" value="1"/>
</dbReference>
<protein>
    <submittedName>
        <fullName evidence="8">Connector enhancer of kinase suppressor of ras 1</fullName>
    </submittedName>
</protein>
<dbReference type="PROSITE" id="PS50105">
    <property type="entry name" value="SAM_DOMAIN"/>
    <property type="match status" value="1"/>
</dbReference>
<organism evidence="7 8">
    <name type="scientific">Pogona vitticeps</name>
    <name type="common">central bearded dragon</name>
    <dbReference type="NCBI Taxonomy" id="103695"/>
    <lineage>
        <taxon>Eukaryota</taxon>
        <taxon>Metazoa</taxon>
        <taxon>Chordata</taxon>
        <taxon>Craniata</taxon>
        <taxon>Vertebrata</taxon>
        <taxon>Euteleostomi</taxon>
        <taxon>Lepidosauria</taxon>
        <taxon>Squamata</taxon>
        <taxon>Bifurcata</taxon>
        <taxon>Unidentata</taxon>
        <taxon>Episquamata</taxon>
        <taxon>Toxicofera</taxon>
        <taxon>Iguania</taxon>
        <taxon>Acrodonta</taxon>
        <taxon>Agamidae</taxon>
        <taxon>Amphibolurinae</taxon>
        <taxon>Pogona</taxon>
    </lineage>
</organism>
<dbReference type="InterPro" id="IPR001660">
    <property type="entry name" value="SAM"/>
</dbReference>